<evidence type="ECO:0000313" key="1">
    <source>
        <dbReference type="EMBL" id="ANZ40506.1"/>
    </source>
</evidence>
<organism evidence="1 2">
    <name type="scientific">Lentzea guizhouensis</name>
    <dbReference type="NCBI Taxonomy" id="1586287"/>
    <lineage>
        <taxon>Bacteria</taxon>
        <taxon>Bacillati</taxon>
        <taxon>Actinomycetota</taxon>
        <taxon>Actinomycetes</taxon>
        <taxon>Pseudonocardiales</taxon>
        <taxon>Pseudonocardiaceae</taxon>
        <taxon>Lentzea</taxon>
    </lineage>
</organism>
<dbReference type="InterPro" id="IPR011047">
    <property type="entry name" value="Quinoprotein_ADH-like_sf"/>
</dbReference>
<protein>
    <recommendedName>
        <fullName evidence="3">WD40 repeat domain-containing protein</fullName>
    </recommendedName>
</protein>
<sequence>MVTVEGRAVLVLPASSGDGGLVRAVDLDTGTLLPDRSLLRSERHEVLALGAGRLLATLGPRRDTVVVRDAVTGSPVGVPIREEQQTRSLTLGMADGRPVVVTTGAGMAIRYVETGALVSRHARIRGRYLVTFQDRLLLVAEESADSLRLHDVLTGEPFGHPLPCDFCMSVHRLSAVEHEGRLLVAFLDSHADTGVSLRDVTVGVELPTVPPFDDVRGISSAVVNGRPLLLVGRSGRSGPLVLWDPLTGREVLPACFAECGDWAGLELGGLDDGFFAVTVSGSAAEYAGHDAVVTGPRSRRARPIGRVTQWPARQGESGWESRQADFAPRLVRMCARITSAAVSASPSTIAWNSRVCSWAFKARSSSLGSTFRPCRR</sequence>
<evidence type="ECO:0000313" key="2">
    <source>
        <dbReference type="Proteomes" id="UP000093053"/>
    </source>
</evidence>
<evidence type="ECO:0008006" key="3">
    <source>
        <dbReference type="Google" id="ProtNLM"/>
    </source>
</evidence>
<gene>
    <name evidence="1" type="ORF">BBK82_35355</name>
</gene>
<keyword evidence="2" id="KW-1185">Reference proteome</keyword>
<name>A0A1B2HRX0_9PSEU</name>
<dbReference type="EMBL" id="CP016793">
    <property type="protein sequence ID" value="ANZ40506.1"/>
    <property type="molecule type" value="Genomic_DNA"/>
</dbReference>
<dbReference type="SUPFAM" id="SSF50998">
    <property type="entry name" value="Quinoprotein alcohol dehydrogenase-like"/>
    <property type="match status" value="1"/>
</dbReference>
<dbReference type="Proteomes" id="UP000093053">
    <property type="component" value="Chromosome"/>
</dbReference>
<reference evidence="1 2" key="1">
    <citation type="submission" date="2016-07" db="EMBL/GenBank/DDBJ databases">
        <title>Complete genome sequence of the Lentzea guizhouensis DHS C013.</title>
        <authorList>
            <person name="Cao C."/>
        </authorList>
    </citation>
    <scope>NUCLEOTIDE SEQUENCE [LARGE SCALE GENOMIC DNA]</scope>
    <source>
        <strain evidence="1 2">DHS C013</strain>
    </source>
</reference>
<dbReference type="KEGG" id="led:BBK82_35355"/>
<dbReference type="AlphaFoldDB" id="A0A1B2HRX0"/>
<accession>A0A1B2HRX0</accession>
<dbReference type="STRING" id="1586287.BBK82_35355"/>
<proteinExistence type="predicted"/>